<organism evidence="2 3">
    <name type="scientific">Clytia hemisphaerica</name>
    <dbReference type="NCBI Taxonomy" id="252671"/>
    <lineage>
        <taxon>Eukaryota</taxon>
        <taxon>Metazoa</taxon>
        <taxon>Cnidaria</taxon>
        <taxon>Hydrozoa</taxon>
        <taxon>Hydroidolina</taxon>
        <taxon>Leptothecata</taxon>
        <taxon>Obeliida</taxon>
        <taxon>Clytiidae</taxon>
        <taxon>Clytia</taxon>
    </lineage>
</organism>
<feature type="coiled-coil region" evidence="1">
    <location>
        <begin position="31"/>
        <end position="58"/>
    </location>
</feature>
<evidence type="ECO:0000313" key="2">
    <source>
        <dbReference type="EnsemblMetazoa" id="CLYHEMP014398.1"/>
    </source>
</evidence>
<reference evidence="2" key="1">
    <citation type="submission" date="2021-01" db="UniProtKB">
        <authorList>
            <consortium name="EnsemblMetazoa"/>
        </authorList>
    </citation>
    <scope>IDENTIFICATION</scope>
</reference>
<accession>A0A7M5WXN6</accession>
<proteinExistence type="predicted"/>
<dbReference type="Proteomes" id="UP000594262">
    <property type="component" value="Unplaced"/>
</dbReference>
<keyword evidence="3" id="KW-1185">Reference proteome</keyword>
<keyword evidence="1" id="KW-0175">Coiled coil</keyword>
<evidence type="ECO:0000256" key="1">
    <source>
        <dbReference type="SAM" id="Coils"/>
    </source>
</evidence>
<name>A0A7M5WXN6_9CNID</name>
<dbReference type="EnsemblMetazoa" id="CLYHEMT014398.1">
    <property type="protein sequence ID" value="CLYHEMP014398.1"/>
    <property type="gene ID" value="CLYHEMG014398"/>
</dbReference>
<evidence type="ECO:0000313" key="3">
    <source>
        <dbReference type="Proteomes" id="UP000594262"/>
    </source>
</evidence>
<sequence>MSFDKDQGKSLSKVDHYRDLKTMAEEKLIIIEKKEERVKEMKYKITELRGEYKELQEKMKSCAFLLDSSGEEQGQIKQALTKDKYNTILRDKLQNLNLDLKQHFEHELTIDSKMDDISMEILKYKGLIQEQFMYIGDLKDQLHEHKMSLIYAKRNLFENEE</sequence>
<dbReference type="AlphaFoldDB" id="A0A7M5WXN6"/>
<protein>
    <submittedName>
        <fullName evidence="2">Uncharacterized protein</fullName>
    </submittedName>
</protein>